<evidence type="ECO:0000256" key="1">
    <source>
        <dbReference type="SAM" id="MobiDB-lite"/>
    </source>
</evidence>
<dbReference type="EMBL" id="AZIL01000609">
    <property type="protein sequence ID" value="EWM26635.1"/>
    <property type="molecule type" value="Genomic_DNA"/>
</dbReference>
<feature type="compositionally biased region" description="Basic and acidic residues" evidence="1">
    <location>
        <begin position="406"/>
        <end position="426"/>
    </location>
</feature>
<organism evidence="3 4">
    <name type="scientific">Nannochloropsis gaditana</name>
    <dbReference type="NCBI Taxonomy" id="72520"/>
    <lineage>
        <taxon>Eukaryota</taxon>
        <taxon>Sar</taxon>
        <taxon>Stramenopiles</taxon>
        <taxon>Ochrophyta</taxon>
        <taxon>Eustigmatophyceae</taxon>
        <taxon>Eustigmatales</taxon>
        <taxon>Monodopsidaceae</taxon>
        <taxon>Nannochloropsis</taxon>
    </lineage>
</organism>
<gene>
    <name evidence="3" type="ORF">Naga_100001g112</name>
</gene>
<dbReference type="SUPFAM" id="SSF56112">
    <property type="entry name" value="Protein kinase-like (PK-like)"/>
    <property type="match status" value="1"/>
</dbReference>
<dbReference type="InterPro" id="IPR011009">
    <property type="entry name" value="Kinase-like_dom_sf"/>
</dbReference>
<comment type="caution">
    <text evidence="3">The sequence shown here is derived from an EMBL/GenBank/DDBJ whole genome shotgun (WGS) entry which is preliminary data.</text>
</comment>
<dbReference type="GO" id="GO:0004674">
    <property type="term" value="F:protein serine/threonine kinase activity"/>
    <property type="evidence" value="ECO:0007669"/>
    <property type="project" value="TreeGrafter"/>
</dbReference>
<dbReference type="PROSITE" id="PS50011">
    <property type="entry name" value="PROTEIN_KINASE_DOM"/>
    <property type="match status" value="1"/>
</dbReference>
<protein>
    <submittedName>
        <fullName evidence="3">Serine threonine-protein kinase ctr1</fullName>
    </submittedName>
</protein>
<keyword evidence="3" id="KW-0418">Kinase</keyword>
<name>W7TI14_9STRA</name>
<feature type="region of interest" description="Disordered" evidence="1">
    <location>
        <begin position="390"/>
        <end position="507"/>
    </location>
</feature>
<keyword evidence="4" id="KW-1185">Reference proteome</keyword>
<proteinExistence type="predicted"/>
<dbReference type="AlphaFoldDB" id="W7TI14"/>
<dbReference type="GO" id="GO:0005524">
    <property type="term" value="F:ATP binding"/>
    <property type="evidence" value="ECO:0007669"/>
    <property type="project" value="InterPro"/>
</dbReference>
<dbReference type="OrthoDB" id="4062651at2759"/>
<feature type="domain" description="Protein kinase" evidence="2">
    <location>
        <begin position="80"/>
        <end position="343"/>
    </location>
</feature>
<dbReference type="SMART" id="SM00220">
    <property type="entry name" value="S_TKc"/>
    <property type="match status" value="1"/>
</dbReference>
<dbReference type="InterPro" id="IPR051681">
    <property type="entry name" value="Ser/Thr_Kinases-Pseudokinases"/>
</dbReference>
<evidence type="ECO:0000313" key="3">
    <source>
        <dbReference type="EMBL" id="EWM26635.1"/>
    </source>
</evidence>
<accession>W7TI14</accession>
<keyword evidence="3" id="KW-0808">Transferase</keyword>
<evidence type="ECO:0000313" key="4">
    <source>
        <dbReference type="Proteomes" id="UP000019335"/>
    </source>
</evidence>
<dbReference type="Gene3D" id="3.30.200.20">
    <property type="entry name" value="Phosphorylase Kinase, domain 1"/>
    <property type="match status" value="1"/>
</dbReference>
<dbReference type="InterPro" id="IPR000719">
    <property type="entry name" value="Prot_kinase_dom"/>
</dbReference>
<dbReference type="Proteomes" id="UP000019335">
    <property type="component" value="Chromosome 8"/>
</dbReference>
<sequence>MASTVRAASKGSIVTMRKKRESLSVIPSKAPPTQERLDKTQGIQDSDYRIRSATAGPPDVIVRDKATGAVALDVFDYEQLENVEFLASGAFSHVFSAIYKGKNVVVKLLREQYKESQVTLKQMRFEQTLLSQLDHSNIVEFIGTGVYNGVPFTVLERLDETLNQRMGGEVRLTMLESLTYAMAIGEALVYLHDAAITGHVTLHRDLKPDNLAFGESGSVKLIDFGLARSVPRGASINEVYEMTGETGSLRYMAPEVALGMLYNAKADVYSLALITWQMVQGTKPFQGMSRKDFFHHVVHRHFRPPVDPKWPPALSSIIVQAWDPDQLKRPTAREFVDALGSIVRGLSRHRRNSTGTSSSLSRVRNMFNMIKERAEDYVVGAAGTVNGVHHDRRRSSACGGASGEKVGFKEGEEHRGQEEPQQKPQEETQPPSDAKENHKTTTLPPPIPEPERQPAAEPCQVLQPIPQDEEERREMVTPKEVAVGPPDAIGKIPGENDTGGHKRRNSH</sequence>
<dbReference type="PANTHER" id="PTHR44329">
    <property type="entry name" value="SERINE/THREONINE-PROTEIN KINASE TNNI3K-RELATED"/>
    <property type="match status" value="1"/>
</dbReference>
<dbReference type="Gene3D" id="1.10.510.10">
    <property type="entry name" value="Transferase(Phosphotransferase) domain 1"/>
    <property type="match status" value="1"/>
</dbReference>
<dbReference type="Pfam" id="PF00069">
    <property type="entry name" value="Pkinase"/>
    <property type="match status" value="1"/>
</dbReference>
<evidence type="ECO:0000259" key="2">
    <source>
        <dbReference type="PROSITE" id="PS50011"/>
    </source>
</evidence>
<reference evidence="3 4" key="1">
    <citation type="journal article" date="2014" name="Mol. Plant">
        <title>Chromosome Scale Genome Assembly and Transcriptome Profiling of Nannochloropsis gaditana in Nitrogen Depletion.</title>
        <authorList>
            <person name="Corteggiani Carpinelli E."/>
            <person name="Telatin A."/>
            <person name="Vitulo N."/>
            <person name="Forcato C."/>
            <person name="D'Angelo M."/>
            <person name="Schiavon R."/>
            <person name="Vezzi A."/>
            <person name="Giacometti G.M."/>
            <person name="Morosinotto T."/>
            <person name="Valle G."/>
        </authorList>
    </citation>
    <scope>NUCLEOTIDE SEQUENCE [LARGE SCALE GENOMIC DNA]</scope>
    <source>
        <strain evidence="3 4">B-31</strain>
    </source>
</reference>